<keyword evidence="1" id="KW-0732">Signal</keyword>
<evidence type="ECO:0000259" key="2">
    <source>
        <dbReference type="Pfam" id="PF13609"/>
    </source>
</evidence>
<feature type="chain" id="PRO_5017754101" evidence="1">
    <location>
        <begin position="35"/>
        <end position="391"/>
    </location>
</feature>
<feature type="signal peptide" evidence="1">
    <location>
        <begin position="1"/>
        <end position="34"/>
    </location>
</feature>
<keyword evidence="4" id="KW-1185">Reference proteome</keyword>
<proteinExistence type="predicted"/>
<dbReference type="Pfam" id="PF13609">
    <property type="entry name" value="Porin_4"/>
    <property type="match status" value="1"/>
</dbReference>
<dbReference type="EMBL" id="QUOT01000001">
    <property type="protein sequence ID" value="REL29829.1"/>
    <property type="molecule type" value="Genomic_DNA"/>
</dbReference>
<dbReference type="Proteomes" id="UP000256899">
    <property type="component" value="Unassembled WGS sequence"/>
</dbReference>
<evidence type="ECO:0000256" key="1">
    <source>
        <dbReference type="SAM" id="SignalP"/>
    </source>
</evidence>
<name>A0A3E0TZJ4_9GAMM</name>
<sequence>MATEQINIIQRNIMKKSLVTLALAAALPLSSAHAELTFNGFANIVAGKASNGDTQWGYDDDVDFKEDSLFALQTSADLGDGLSVTAQIIARGEDDWETDFEWAYLSYSLNDQTTVMVGRQRAPLFMYSEYLDVSYAMPWITVPEGLYATEFSSYDGVSVSHNFSLGEFESSIQVIGGAETTEMNIAGDDIDVDFNNMYGANLTLTRDWLTLHTAFLSAKVTVPNSRADGLGNAWLATPGFEFVADQITVEDDTMDFAEVGIQIDYNNWLVIAEYSRQNYETMTVDNEEAMYATIGYRFDDILVHATYGMVENDVNPVINQLPQATTESLAAQVDLTRQFLNFRMQDNTYYTIGARWDFHESAAFKVEFSAQDNELTNEDTSLVRTALVTVF</sequence>
<reference evidence="4" key="1">
    <citation type="submission" date="2018-08" db="EMBL/GenBank/DDBJ databases">
        <title>Thalassotalea euphylliae genome.</title>
        <authorList>
            <person name="Summers S."/>
            <person name="Rice S.A."/>
            <person name="Freckelton M.L."/>
            <person name="Nedved B.T."/>
            <person name="Hadfield M.G."/>
        </authorList>
    </citation>
    <scope>NUCLEOTIDE SEQUENCE [LARGE SCALE GENOMIC DNA]</scope>
    <source>
        <strain evidence="4">H3</strain>
    </source>
</reference>
<comment type="caution">
    <text evidence="3">The sequence shown here is derived from an EMBL/GenBank/DDBJ whole genome shotgun (WGS) entry which is preliminary data.</text>
</comment>
<feature type="domain" description="Porin" evidence="2">
    <location>
        <begin position="22"/>
        <end position="374"/>
    </location>
</feature>
<dbReference type="GO" id="GO:0016020">
    <property type="term" value="C:membrane"/>
    <property type="evidence" value="ECO:0007669"/>
    <property type="project" value="InterPro"/>
</dbReference>
<dbReference type="InterPro" id="IPR033900">
    <property type="entry name" value="Gram_neg_porin_domain"/>
</dbReference>
<organism evidence="3 4">
    <name type="scientific">Thalassotalea euphylliae</name>
    <dbReference type="NCBI Taxonomy" id="1655234"/>
    <lineage>
        <taxon>Bacteria</taxon>
        <taxon>Pseudomonadati</taxon>
        <taxon>Pseudomonadota</taxon>
        <taxon>Gammaproteobacteria</taxon>
        <taxon>Alteromonadales</taxon>
        <taxon>Colwelliaceae</taxon>
        <taxon>Thalassotalea</taxon>
    </lineage>
</organism>
<dbReference type="InterPro" id="IPR023614">
    <property type="entry name" value="Porin_dom_sf"/>
</dbReference>
<evidence type="ECO:0000313" key="4">
    <source>
        <dbReference type="Proteomes" id="UP000256899"/>
    </source>
</evidence>
<dbReference type="GO" id="GO:0015288">
    <property type="term" value="F:porin activity"/>
    <property type="evidence" value="ECO:0007669"/>
    <property type="project" value="InterPro"/>
</dbReference>
<dbReference type="Gene3D" id="2.40.160.10">
    <property type="entry name" value="Porin"/>
    <property type="match status" value="1"/>
</dbReference>
<accession>A0A3E0TZJ4</accession>
<dbReference type="AlphaFoldDB" id="A0A3E0TZJ4"/>
<evidence type="ECO:0000313" key="3">
    <source>
        <dbReference type="EMBL" id="REL29829.1"/>
    </source>
</evidence>
<protein>
    <submittedName>
        <fullName evidence="3">Porin</fullName>
    </submittedName>
</protein>
<dbReference type="SUPFAM" id="SSF56935">
    <property type="entry name" value="Porins"/>
    <property type="match status" value="1"/>
</dbReference>
<gene>
    <name evidence="3" type="ORF">DXX94_03405</name>
</gene>